<keyword evidence="2 7" id="KW-0436">Ligase</keyword>
<dbReference type="PANTHER" id="PTHR23132">
    <property type="entry name" value="D-ALANINE--D-ALANINE LIGASE"/>
    <property type="match status" value="1"/>
</dbReference>
<dbReference type="Gene3D" id="3.40.50.20">
    <property type="match status" value="2"/>
</dbReference>
<dbReference type="Pfam" id="PF07478">
    <property type="entry name" value="Dala_Dala_lig_C"/>
    <property type="match status" value="2"/>
</dbReference>
<dbReference type="Gene3D" id="3.30.1490.20">
    <property type="entry name" value="ATP-grasp fold, A domain"/>
    <property type="match status" value="2"/>
</dbReference>
<evidence type="ECO:0000256" key="1">
    <source>
        <dbReference type="ARBA" id="ARBA00010871"/>
    </source>
</evidence>
<name>A0A4Y6PRN1_PERCE</name>
<dbReference type="PANTHER" id="PTHR23132:SF23">
    <property type="entry name" value="D-ALANINE--D-ALANINE LIGASE B"/>
    <property type="match status" value="1"/>
</dbReference>
<dbReference type="RefSeq" id="WP_141197169.1">
    <property type="nucleotide sequence ID" value="NZ_CP041186.1"/>
</dbReference>
<dbReference type="GO" id="GO:0005524">
    <property type="term" value="F:ATP binding"/>
    <property type="evidence" value="ECO:0007669"/>
    <property type="project" value="UniProtKB-UniRule"/>
</dbReference>
<dbReference type="Proteomes" id="UP000315995">
    <property type="component" value="Chromosome"/>
</dbReference>
<evidence type="ECO:0000256" key="4">
    <source>
        <dbReference type="PROSITE-ProRule" id="PRU00409"/>
    </source>
</evidence>
<evidence type="ECO:0000256" key="2">
    <source>
        <dbReference type="ARBA" id="ARBA00022598"/>
    </source>
</evidence>
<dbReference type="GO" id="GO:0046872">
    <property type="term" value="F:metal ion binding"/>
    <property type="evidence" value="ECO:0007669"/>
    <property type="project" value="InterPro"/>
</dbReference>
<feature type="region of interest" description="Disordered" evidence="5">
    <location>
        <begin position="678"/>
        <end position="700"/>
    </location>
</feature>
<dbReference type="GO" id="GO:0008716">
    <property type="term" value="F:D-alanine-D-alanine ligase activity"/>
    <property type="evidence" value="ECO:0007669"/>
    <property type="project" value="InterPro"/>
</dbReference>
<dbReference type="GO" id="GO:0071555">
    <property type="term" value="P:cell wall organization"/>
    <property type="evidence" value="ECO:0007669"/>
    <property type="project" value="UniProtKB-KW"/>
</dbReference>
<dbReference type="InterPro" id="IPR013815">
    <property type="entry name" value="ATP_grasp_subdomain_1"/>
</dbReference>
<accession>A0A4Y6PRN1</accession>
<evidence type="ECO:0000313" key="7">
    <source>
        <dbReference type="EMBL" id="QDG50677.1"/>
    </source>
</evidence>
<evidence type="ECO:0000259" key="6">
    <source>
        <dbReference type="PROSITE" id="PS50975"/>
    </source>
</evidence>
<dbReference type="SUPFAM" id="SSF52440">
    <property type="entry name" value="PreATP-grasp domain"/>
    <property type="match status" value="2"/>
</dbReference>
<dbReference type="OrthoDB" id="9813261at2"/>
<keyword evidence="8" id="KW-1185">Reference proteome</keyword>
<keyword evidence="4" id="KW-0067">ATP-binding</keyword>
<gene>
    <name evidence="7" type="ORF">FIV42_08025</name>
</gene>
<feature type="domain" description="ATP-grasp" evidence="6">
    <location>
        <begin position="462"/>
        <end position="668"/>
    </location>
</feature>
<dbReference type="InterPro" id="IPR016185">
    <property type="entry name" value="PreATP-grasp_dom_sf"/>
</dbReference>
<dbReference type="PROSITE" id="PS50975">
    <property type="entry name" value="ATP_GRASP"/>
    <property type="match status" value="2"/>
</dbReference>
<comment type="similarity">
    <text evidence="1">Belongs to the D-alanine--D-alanine ligase family.</text>
</comment>
<accession>A0A5B8Y402</accession>
<protein>
    <submittedName>
        <fullName evidence="7">D-alanine--D-alanine ligase</fullName>
    </submittedName>
</protein>
<sequence length="700" mass="76275">MRIAFTHNLQKKNTLDQAEFDTAATVEAISAALERLGHEVVPVEVSRRLPELVSCLERIQPDLVFNTAEGFSGRTREALYPMIFEQLELPFTGSDGFVCTTTLDKRLTKLLVASRGVPTPKSLLVEDARTSVPTDFRFPVIIKPNFEGSSKGIIPDSVVHGPDRLAQRVAETLVQYPDGVLVEEFIVGTDVVVPFLEGVSPRTGGVLPPAQYRVCRPNTSPSGFEVYDYELKHDQSNAVTVEVPAKLPSPVIDRLTDYARRAVEVLGVRDLGRLDFRVTPDDEVFFLEMNALPSLEPEASIYASASLVGLRDIDAVLAAVVRSACARQGLDSGARPPALRRHRSPRRHDATRVGLIYNLKRTSLDADGHNDAEAEFDSAHTIAALIEAIGSWGHEVVPLEATPALPAELAEADIDVAFNIAEGYGGRSRESAVPALLDLHGIPYTGSDATAMALTLDKAVAKRLVSQAGIATPGFVVLRRVDEMNLGPLDFPVIVKPVAEGTSKGIGQASVCTTPRQVRERAAEIIERYPDGALVEEYLSGREFTVGVLEDEHLQALPPMEVRFHDADGFHVYSYAHKIDADGSVSFEVPAQVEPALAAWLERTAKAAFEVLGCRDFARIDLRLDDSGEPHFIECNPLPGLAPGWSDLCVIAQAAGLSYRELIQKILAPAMRRLDKERMAQPQPLPGQTSWKTEARNAAD</sequence>
<dbReference type="SUPFAM" id="SSF56059">
    <property type="entry name" value="Glutathione synthetase ATP-binding domain-like"/>
    <property type="match status" value="2"/>
</dbReference>
<evidence type="ECO:0000256" key="5">
    <source>
        <dbReference type="SAM" id="MobiDB-lite"/>
    </source>
</evidence>
<dbReference type="EMBL" id="CP041186">
    <property type="protein sequence ID" value="QDG50677.1"/>
    <property type="molecule type" value="Genomic_DNA"/>
</dbReference>
<evidence type="ECO:0000256" key="3">
    <source>
        <dbReference type="ARBA" id="ARBA00023316"/>
    </source>
</evidence>
<feature type="domain" description="ATP-grasp" evidence="6">
    <location>
        <begin position="109"/>
        <end position="321"/>
    </location>
</feature>
<dbReference type="Gene3D" id="3.30.470.20">
    <property type="entry name" value="ATP-grasp fold, B domain"/>
    <property type="match status" value="2"/>
</dbReference>
<dbReference type="InterPro" id="IPR011095">
    <property type="entry name" value="Dala_Dala_lig_C"/>
</dbReference>
<dbReference type="InterPro" id="IPR011761">
    <property type="entry name" value="ATP-grasp"/>
</dbReference>
<organism evidence="7 8">
    <name type="scientific">Persicimonas caeni</name>
    <dbReference type="NCBI Taxonomy" id="2292766"/>
    <lineage>
        <taxon>Bacteria</taxon>
        <taxon>Deltaproteobacteria</taxon>
        <taxon>Bradymonadales</taxon>
        <taxon>Bradymonadaceae</taxon>
        <taxon>Persicimonas</taxon>
    </lineage>
</organism>
<reference evidence="7 8" key="1">
    <citation type="submission" date="2019-06" db="EMBL/GenBank/DDBJ databases">
        <title>Persicimonas caeni gen. nov., sp. nov., a predatory bacterium isolated from solar saltern.</title>
        <authorList>
            <person name="Wang S."/>
        </authorList>
    </citation>
    <scope>NUCLEOTIDE SEQUENCE [LARGE SCALE GENOMIC DNA]</scope>
    <source>
        <strain evidence="7 8">YN101</strain>
    </source>
</reference>
<keyword evidence="4" id="KW-0547">Nucleotide-binding</keyword>
<keyword evidence="3" id="KW-0961">Cell wall biogenesis/degradation</keyword>
<proteinExistence type="inferred from homology"/>
<evidence type="ECO:0000313" key="8">
    <source>
        <dbReference type="Proteomes" id="UP000315995"/>
    </source>
</evidence>
<dbReference type="AlphaFoldDB" id="A0A4Y6PRN1"/>